<keyword evidence="3 12" id="KW-0963">Cytoplasm</keyword>
<feature type="domain" description="UVR" evidence="15">
    <location>
        <begin position="614"/>
        <end position="649"/>
    </location>
</feature>
<dbReference type="Pfam" id="PF00271">
    <property type="entry name" value="Helicase_C"/>
    <property type="match status" value="1"/>
</dbReference>
<evidence type="ECO:0000256" key="8">
    <source>
        <dbReference type="ARBA" id="ARBA00022881"/>
    </source>
</evidence>
<comment type="subunit">
    <text evidence="10 12 13">Forms a heterotetramer with UvrA during the search for lesions. Interacts with UvrC in an incision complex.</text>
</comment>
<dbReference type="InterPro" id="IPR027417">
    <property type="entry name" value="P-loop_NTPase"/>
</dbReference>
<dbReference type="EMBL" id="CWGI01000001">
    <property type="protein sequence ID" value="CRX37062.1"/>
    <property type="molecule type" value="Genomic_DNA"/>
</dbReference>
<evidence type="ECO:0000259" key="15">
    <source>
        <dbReference type="PROSITE" id="PS50151"/>
    </source>
</evidence>
<dbReference type="PANTHER" id="PTHR24029:SF0">
    <property type="entry name" value="UVRABC SYSTEM PROTEIN B"/>
    <property type="match status" value="1"/>
</dbReference>
<comment type="similarity">
    <text evidence="2 12 13">Belongs to the UvrB family.</text>
</comment>
<dbReference type="InterPro" id="IPR001650">
    <property type="entry name" value="Helicase_C-like"/>
</dbReference>
<evidence type="ECO:0000313" key="19">
    <source>
        <dbReference type="Proteomes" id="UP000242141"/>
    </source>
</evidence>
<evidence type="ECO:0000256" key="4">
    <source>
        <dbReference type="ARBA" id="ARBA00022741"/>
    </source>
</evidence>
<keyword evidence="19" id="KW-1185">Reference proteome</keyword>
<accession>A0A0G7ZLN6</accession>
<evidence type="ECO:0000256" key="6">
    <source>
        <dbReference type="ARBA" id="ARBA00022769"/>
    </source>
</evidence>
<keyword evidence="14" id="KW-0175">Coiled coil</keyword>
<dbReference type="NCBIfam" id="NF003673">
    <property type="entry name" value="PRK05298.1"/>
    <property type="match status" value="1"/>
</dbReference>
<proteinExistence type="inferred from homology"/>
<protein>
    <recommendedName>
        <fullName evidence="11 12">UvrABC system protein B</fullName>
        <shortName evidence="12">Protein UvrB</shortName>
    </recommendedName>
    <alternativeName>
        <fullName evidence="12">Excinuclease ABC subunit B</fullName>
    </alternativeName>
</protein>
<comment type="subcellular location">
    <subcellularLocation>
        <location evidence="1 12 13">Cytoplasm</location>
    </subcellularLocation>
</comment>
<dbReference type="Pfam" id="PF02151">
    <property type="entry name" value="UVR"/>
    <property type="match status" value="1"/>
</dbReference>
<evidence type="ECO:0000256" key="13">
    <source>
        <dbReference type="RuleBase" id="RU003587"/>
    </source>
</evidence>
<organism evidence="18 19">
    <name type="scientific">Candidatus Hepatoplasma crinochetorum</name>
    <dbReference type="NCBI Taxonomy" id="295596"/>
    <lineage>
        <taxon>Bacteria</taxon>
        <taxon>Bacillati</taxon>
        <taxon>Mycoplasmatota</taxon>
        <taxon>Mollicutes</taxon>
        <taxon>Candidatus Hepatoplasmataceae</taxon>
        <taxon>Candidatus Hepatoplasma</taxon>
    </lineage>
</organism>
<dbReference type="SUPFAM" id="SSF46600">
    <property type="entry name" value="C-terminal UvrC-binding domain of UvrB"/>
    <property type="match status" value="1"/>
</dbReference>
<feature type="short sequence motif" description="Beta-hairpin" evidence="12">
    <location>
        <begin position="91"/>
        <end position="114"/>
    </location>
</feature>
<dbReference type="GO" id="GO:0009381">
    <property type="term" value="F:excinuclease ABC activity"/>
    <property type="evidence" value="ECO:0007669"/>
    <property type="project" value="UniProtKB-UniRule"/>
</dbReference>
<dbReference type="GO" id="GO:0003677">
    <property type="term" value="F:DNA binding"/>
    <property type="evidence" value="ECO:0007669"/>
    <property type="project" value="UniProtKB-UniRule"/>
</dbReference>
<dbReference type="PANTHER" id="PTHR24029">
    <property type="entry name" value="UVRABC SYSTEM PROTEIN B"/>
    <property type="match status" value="1"/>
</dbReference>
<evidence type="ECO:0000256" key="12">
    <source>
        <dbReference type="HAMAP-Rule" id="MF_00204"/>
    </source>
</evidence>
<evidence type="ECO:0000256" key="11">
    <source>
        <dbReference type="ARBA" id="ARBA00029504"/>
    </source>
</evidence>
<dbReference type="HAMAP" id="MF_00204">
    <property type="entry name" value="UvrB"/>
    <property type="match status" value="1"/>
</dbReference>
<evidence type="ECO:0000313" key="18">
    <source>
        <dbReference type="EMBL" id="CRX37062.1"/>
    </source>
</evidence>
<evidence type="ECO:0000259" key="17">
    <source>
        <dbReference type="PROSITE" id="PS51194"/>
    </source>
</evidence>
<dbReference type="Gene3D" id="3.40.50.300">
    <property type="entry name" value="P-loop containing nucleotide triphosphate hydrolases"/>
    <property type="match status" value="3"/>
</dbReference>
<feature type="domain" description="Helicase C-terminal" evidence="17">
    <location>
        <begin position="430"/>
        <end position="592"/>
    </location>
</feature>
<gene>
    <name evidence="12" type="primary">uvrB</name>
    <name evidence="18" type="ORF">HEPPS_02670</name>
</gene>
<dbReference type="PROSITE" id="PS51194">
    <property type="entry name" value="HELICASE_CTER"/>
    <property type="match status" value="1"/>
</dbReference>
<keyword evidence="5 12" id="KW-0227">DNA damage</keyword>
<keyword evidence="8 12" id="KW-0267">Excision nuclease</keyword>
<dbReference type="GO" id="GO:0006289">
    <property type="term" value="P:nucleotide-excision repair"/>
    <property type="evidence" value="ECO:0007669"/>
    <property type="project" value="UniProtKB-UniRule"/>
</dbReference>
<feature type="binding site" evidence="12">
    <location>
        <begin position="38"/>
        <end position="45"/>
    </location>
    <ligand>
        <name>ATP</name>
        <dbReference type="ChEBI" id="CHEBI:30616"/>
    </ligand>
</feature>
<feature type="domain" description="Helicase ATP-binding" evidence="16">
    <location>
        <begin position="25"/>
        <end position="186"/>
    </location>
</feature>
<evidence type="ECO:0000256" key="1">
    <source>
        <dbReference type="ARBA" id="ARBA00004496"/>
    </source>
</evidence>
<dbReference type="InterPro" id="IPR041471">
    <property type="entry name" value="UvrB_inter"/>
</dbReference>
<dbReference type="InterPro" id="IPR014001">
    <property type="entry name" value="Helicase_ATP-bd"/>
</dbReference>
<evidence type="ECO:0000256" key="10">
    <source>
        <dbReference type="ARBA" id="ARBA00026033"/>
    </source>
</evidence>
<evidence type="ECO:0000256" key="14">
    <source>
        <dbReference type="SAM" id="Coils"/>
    </source>
</evidence>
<dbReference type="InterPro" id="IPR004807">
    <property type="entry name" value="UvrB"/>
</dbReference>
<dbReference type="NCBIfam" id="TIGR00631">
    <property type="entry name" value="uvrb"/>
    <property type="match status" value="1"/>
</dbReference>
<keyword evidence="7 12" id="KW-0067">ATP-binding</keyword>
<evidence type="ECO:0000259" key="16">
    <source>
        <dbReference type="PROSITE" id="PS51192"/>
    </source>
</evidence>
<evidence type="ECO:0000256" key="2">
    <source>
        <dbReference type="ARBA" id="ARBA00008533"/>
    </source>
</evidence>
<dbReference type="SMART" id="SM00490">
    <property type="entry name" value="HELICc"/>
    <property type="match status" value="1"/>
</dbReference>
<keyword evidence="9 12" id="KW-0234">DNA repair</keyword>
<dbReference type="InterPro" id="IPR006935">
    <property type="entry name" value="Helicase/UvrB_N"/>
</dbReference>
<comment type="function">
    <text evidence="12">The UvrABC repair system catalyzes the recognition and processing of DNA lesions. A damage recognition complex composed of 2 UvrA and 2 UvrB subunits scans DNA for abnormalities. Upon binding of the UvrA(2)B(2) complex to a putative damaged site, the DNA wraps around one UvrB monomer. DNA wrap is dependent on ATP binding by UvrB and probably causes local melting of the DNA helix, facilitating insertion of UvrB beta-hairpin between the DNA strands. Then UvrB probes one DNA strand for the presence of a lesion. If a lesion is found the UvrA subunits dissociate and the UvrB-DNA preincision complex is formed. This complex is subsequently bound by UvrC and the second UvrB is released. If no lesion is found, the DNA wraps around the other UvrB subunit that will check the other stand for damage.</text>
</comment>
<dbReference type="InterPro" id="IPR001943">
    <property type="entry name" value="UVR_dom"/>
</dbReference>
<feature type="coiled-coil region" evidence="14">
    <location>
        <begin position="610"/>
        <end position="637"/>
    </location>
</feature>
<reference evidence="19" key="1">
    <citation type="submission" date="2015-05" db="EMBL/GenBank/DDBJ databases">
        <authorList>
            <person name="Collingro A."/>
        </authorList>
    </citation>
    <scope>NUCLEOTIDE SEQUENCE [LARGE SCALE GENOMIC DNA]</scope>
    <source>
        <strain evidence="19">Ps</strain>
    </source>
</reference>
<dbReference type="PROSITE" id="PS50151">
    <property type="entry name" value="UVR"/>
    <property type="match status" value="1"/>
</dbReference>
<name>A0A0G7ZLN6_9MOLU</name>
<dbReference type="GO" id="GO:0005737">
    <property type="term" value="C:cytoplasm"/>
    <property type="evidence" value="ECO:0007669"/>
    <property type="project" value="UniProtKB-SubCell"/>
</dbReference>
<evidence type="ECO:0000256" key="3">
    <source>
        <dbReference type="ARBA" id="ARBA00022490"/>
    </source>
</evidence>
<dbReference type="SUPFAM" id="SSF52540">
    <property type="entry name" value="P-loop containing nucleoside triphosphate hydrolases"/>
    <property type="match status" value="2"/>
</dbReference>
<dbReference type="Gene3D" id="4.10.860.10">
    <property type="entry name" value="UVR domain"/>
    <property type="match status" value="1"/>
</dbReference>
<evidence type="ECO:0000256" key="7">
    <source>
        <dbReference type="ARBA" id="ARBA00022840"/>
    </source>
</evidence>
<dbReference type="Pfam" id="PF17757">
    <property type="entry name" value="UvrB_inter"/>
    <property type="match status" value="1"/>
</dbReference>
<dbReference type="Pfam" id="PF04851">
    <property type="entry name" value="ResIII"/>
    <property type="match status" value="1"/>
</dbReference>
<evidence type="ECO:0000256" key="9">
    <source>
        <dbReference type="ARBA" id="ARBA00023204"/>
    </source>
</evidence>
<dbReference type="AlphaFoldDB" id="A0A0G7ZLN6"/>
<dbReference type="Proteomes" id="UP000242141">
    <property type="component" value="Unassembled WGS sequence"/>
</dbReference>
<sequence length="650" mass="75282">MEKFLLTTEKKPAGDQKQAIRSLTKALNEKQKYNILQGATGTGKTFTIANVIKNVNKATLVLAHNKTLANQLYVEFKELFPDNRVEYYISNFDFYQPEAYLPKSDLYVEKRSVQNWQIEMMRNSTLNALTSRNDVIVVASVAAIYGHREPEEYKKHHFEISLGKSVTRKELLTNIVRLGYKRKEDLFPGSFITRGDIIEIVPAWSDQFNIRIDFFGDQITEIVAIDSLKKTPIKYYDKFTITPADANVVSNSLLKEAIIKIKKDLQKRLDYFESKNLLLEKQRLENRTNFDLEQLQEFGMTSGIENYSIYFEPWRKHGEPPATLFSYFPKDYLLIVDESHITIPQVGGMYEGDYSRKKTLVEYGFRLPSALDNRPLRFLEFEKKMNQIIFVSATPGDYELKKTNNKYVEQIIRPTGLLDPVIDVKNVENQLEDIVNEIRARKKANERVFINTITKKLAEDIAKYLTETEFSVAYLHSDLKTFEREEVIRKLRIGFYDAIVGINLLREGLDVPEVSLIAILDADKDGFLRNKRSLIQMIGRVARNVNGKAILYAKKITNSMQGAIDETNRRRAIQIEFNKKHNITPTTIVKAIPKPLIKEFEQDKKLKLSSLKSKQKIAVLEKEMKKAAKEYDFERAIKLRDLITELKSNY</sequence>
<comment type="domain">
    <text evidence="12">The beta-hairpin motif is involved in DNA binding.</text>
</comment>
<dbReference type="CDD" id="cd17916">
    <property type="entry name" value="DEXHc_UvrB"/>
    <property type="match status" value="1"/>
</dbReference>
<keyword evidence="4 12" id="KW-0547">Nucleotide-binding</keyword>
<dbReference type="PROSITE" id="PS51192">
    <property type="entry name" value="HELICASE_ATP_BIND_1"/>
    <property type="match status" value="1"/>
</dbReference>
<dbReference type="GO" id="GO:0005524">
    <property type="term" value="F:ATP binding"/>
    <property type="evidence" value="ECO:0007669"/>
    <property type="project" value="UniProtKB-UniRule"/>
</dbReference>
<dbReference type="GO" id="GO:0009380">
    <property type="term" value="C:excinuclease repair complex"/>
    <property type="evidence" value="ECO:0007669"/>
    <property type="project" value="InterPro"/>
</dbReference>
<dbReference type="SMART" id="SM00487">
    <property type="entry name" value="DEXDc"/>
    <property type="match status" value="1"/>
</dbReference>
<dbReference type="InterPro" id="IPR036876">
    <property type="entry name" value="UVR_dom_sf"/>
</dbReference>
<dbReference type="GO" id="GO:0009432">
    <property type="term" value="P:SOS response"/>
    <property type="evidence" value="ECO:0007669"/>
    <property type="project" value="UniProtKB-UniRule"/>
</dbReference>
<evidence type="ECO:0000256" key="5">
    <source>
        <dbReference type="ARBA" id="ARBA00022763"/>
    </source>
</evidence>
<keyword evidence="12 13" id="KW-0742">SOS response</keyword>
<dbReference type="InterPro" id="IPR024759">
    <property type="entry name" value="UvrB_YAD/RRR_dom"/>
</dbReference>
<keyword evidence="6 12" id="KW-0228">DNA excision</keyword>
<dbReference type="GO" id="GO:0016887">
    <property type="term" value="F:ATP hydrolysis activity"/>
    <property type="evidence" value="ECO:0007669"/>
    <property type="project" value="InterPro"/>
</dbReference>
<dbReference type="Pfam" id="PF12344">
    <property type="entry name" value="UvrB"/>
    <property type="match status" value="1"/>
</dbReference>